<feature type="region of interest" description="Disordered" evidence="1">
    <location>
        <begin position="301"/>
        <end position="343"/>
    </location>
</feature>
<accession>A0A6D2JM07</accession>
<feature type="compositionally biased region" description="Acidic residues" evidence="1">
    <location>
        <begin position="318"/>
        <end position="343"/>
    </location>
</feature>
<dbReference type="Pfam" id="PF17921">
    <property type="entry name" value="Integrase_H2C2"/>
    <property type="match status" value="1"/>
</dbReference>
<proteinExistence type="predicted"/>
<name>A0A6D2JM07_9BRAS</name>
<dbReference type="InterPro" id="IPR036397">
    <property type="entry name" value="RNaseH_sf"/>
</dbReference>
<evidence type="ECO:0000313" key="4">
    <source>
        <dbReference type="Proteomes" id="UP000467841"/>
    </source>
</evidence>
<dbReference type="InterPro" id="IPR012337">
    <property type="entry name" value="RNaseH-like_sf"/>
</dbReference>
<dbReference type="GO" id="GO:0003676">
    <property type="term" value="F:nucleic acid binding"/>
    <property type="evidence" value="ECO:0007669"/>
    <property type="project" value="InterPro"/>
</dbReference>
<evidence type="ECO:0000313" key="3">
    <source>
        <dbReference type="EMBL" id="CAA7037679.1"/>
    </source>
</evidence>
<dbReference type="PROSITE" id="PS50994">
    <property type="entry name" value="INTEGRASE"/>
    <property type="match status" value="1"/>
</dbReference>
<dbReference type="EMBL" id="CACVBM020001180">
    <property type="protein sequence ID" value="CAA7037679.1"/>
    <property type="molecule type" value="Genomic_DNA"/>
</dbReference>
<reference evidence="3" key="1">
    <citation type="submission" date="2020-01" db="EMBL/GenBank/DDBJ databases">
        <authorList>
            <person name="Mishra B."/>
        </authorList>
    </citation>
    <scope>NUCLEOTIDE SEQUENCE [LARGE SCALE GENOMIC DNA]</scope>
</reference>
<organism evidence="3 4">
    <name type="scientific">Microthlaspi erraticum</name>
    <dbReference type="NCBI Taxonomy" id="1685480"/>
    <lineage>
        <taxon>Eukaryota</taxon>
        <taxon>Viridiplantae</taxon>
        <taxon>Streptophyta</taxon>
        <taxon>Embryophyta</taxon>
        <taxon>Tracheophyta</taxon>
        <taxon>Spermatophyta</taxon>
        <taxon>Magnoliopsida</taxon>
        <taxon>eudicotyledons</taxon>
        <taxon>Gunneridae</taxon>
        <taxon>Pentapetalae</taxon>
        <taxon>rosids</taxon>
        <taxon>malvids</taxon>
        <taxon>Brassicales</taxon>
        <taxon>Brassicaceae</taxon>
        <taxon>Coluteocarpeae</taxon>
        <taxon>Microthlaspi</taxon>
    </lineage>
</organism>
<dbReference type="OrthoDB" id="1935586at2759"/>
<keyword evidence="4" id="KW-1185">Reference proteome</keyword>
<dbReference type="InterPro" id="IPR001584">
    <property type="entry name" value="Integrase_cat-core"/>
</dbReference>
<dbReference type="AlphaFoldDB" id="A0A6D2JM07"/>
<dbReference type="Gene3D" id="3.30.420.10">
    <property type="entry name" value="Ribonuclease H-like superfamily/Ribonuclease H"/>
    <property type="match status" value="1"/>
</dbReference>
<protein>
    <recommendedName>
        <fullName evidence="2">Integrase catalytic domain-containing protein</fullName>
    </recommendedName>
</protein>
<dbReference type="Proteomes" id="UP000467841">
    <property type="component" value="Unassembled WGS sequence"/>
</dbReference>
<dbReference type="InterPro" id="IPR041588">
    <property type="entry name" value="Integrase_H2C2"/>
</dbReference>
<evidence type="ECO:0000256" key="1">
    <source>
        <dbReference type="SAM" id="MobiDB-lite"/>
    </source>
</evidence>
<feature type="domain" description="Integrase catalytic" evidence="2">
    <location>
        <begin position="45"/>
        <end position="205"/>
    </location>
</feature>
<dbReference type="Gene3D" id="1.10.340.70">
    <property type="match status" value="1"/>
</dbReference>
<evidence type="ECO:0000259" key="2">
    <source>
        <dbReference type="PROSITE" id="PS50994"/>
    </source>
</evidence>
<gene>
    <name evidence="3" type="ORF">MERR_LOCUS24914</name>
</gene>
<dbReference type="PANTHER" id="PTHR35046:SF9">
    <property type="entry name" value="RNA-DIRECTED DNA POLYMERASE"/>
    <property type="match status" value="1"/>
</dbReference>
<sequence length="343" mass="39969">MEIMRDHFHWPHMRRGVERICGRCTTCKQAKSKVQPNGLYIPLPIPTHPWIDISMDFVMGLPRTRTGRDSIFVVVDRFSKMAHFIAFHKTDDASHVANLFFKEIVRLHGMPRSIVSDRDTKFLRYFWKTLWSKLGTKLLFSTTCHPQTDGQTDVVNRTLGTLLRALIKKNLRTWEECLPHIEFAYNHAVHSASKYSPFQIVYGFNPLSPLDLMRLPVSERVSIDGKKKAELVQQIHENATRNIEEKTKLYAKQANKGRRQVVFNIGDQVWVHLRKERFPTEIKSKLMPRIDDDLDLRSNTFQEGGDDMILDSTKDEEHEPELEPELVAEEEHEPELEQELVAE</sequence>
<dbReference type="PANTHER" id="PTHR35046">
    <property type="entry name" value="ZINC KNUCKLE (CCHC-TYPE) FAMILY PROTEIN"/>
    <property type="match status" value="1"/>
</dbReference>
<dbReference type="SUPFAM" id="SSF53098">
    <property type="entry name" value="Ribonuclease H-like"/>
    <property type="match status" value="1"/>
</dbReference>
<dbReference type="GO" id="GO:0015074">
    <property type="term" value="P:DNA integration"/>
    <property type="evidence" value="ECO:0007669"/>
    <property type="project" value="InterPro"/>
</dbReference>
<comment type="caution">
    <text evidence="3">The sequence shown here is derived from an EMBL/GenBank/DDBJ whole genome shotgun (WGS) entry which is preliminary data.</text>
</comment>